<feature type="non-terminal residue" evidence="6">
    <location>
        <position position="153"/>
    </location>
</feature>
<comment type="caution">
    <text evidence="6">The sequence shown here is derived from an EMBL/GenBank/DDBJ whole genome shotgun (WGS) entry which is preliminary data.</text>
</comment>
<dbReference type="PANTHER" id="PTHR11274">
    <property type="entry name" value="RAD25/XP-B DNA REPAIR HELICASE"/>
    <property type="match status" value="1"/>
</dbReference>
<reference evidence="6" key="2">
    <citation type="journal article" date="2014" name="ISME J.">
        <title>Microbial stratification in low pH oxic and suboxic macroscopic growths along an acid mine drainage.</title>
        <authorList>
            <person name="Mendez-Garcia C."/>
            <person name="Mesa V."/>
            <person name="Sprenger R.R."/>
            <person name="Richter M."/>
            <person name="Diez M.S."/>
            <person name="Solano J."/>
            <person name="Bargiela R."/>
            <person name="Golyshina O.V."/>
            <person name="Manteca A."/>
            <person name="Ramos J.L."/>
            <person name="Gallego J.R."/>
            <person name="Llorente I."/>
            <person name="Martins Dos Santos V.A."/>
            <person name="Jensen O.N."/>
            <person name="Pelaez A.I."/>
            <person name="Sanchez J."/>
            <person name="Ferrer M."/>
        </authorList>
    </citation>
    <scope>NUCLEOTIDE SEQUENCE</scope>
</reference>
<dbReference type="InterPro" id="IPR050615">
    <property type="entry name" value="ATP-dep_DNA_Helicase"/>
</dbReference>
<reference evidence="6" key="1">
    <citation type="submission" date="2013-08" db="EMBL/GenBank/DDBJ databases">
        <authorList>
            <person name="Mendez C."/>
            <person name="Richter M."/>
            <person name="Ferrer M."/>
            <person name="Sanchez J."/>
        </authorList>
    </citation>
    <scope>NUCLEOTIDE SEQUENCE</scope>
</reference>
<dbReference type="InterPro" id="IPR001650">
    <property type="entry name" value="Helicase_C-like"/>
</dbReference>
<dbReference type="GO" id="GO:0016787">
    <property type="term" value="F:hydrolase activity"/>
    <property type="evidence" value="ECO:0007669"/>
    <property type="project" value="UniProtKB-KW"/>
</dbReference>
<dbReference type="GO" id="GO:0004386">
    <property type="term" value="F:helicase activity"/>
    <property type="evidence" value="ECO:0007669"/>
    <property type="project" value="UniProtKB-KW"/>
</dbReference>
<accession>T0ZRK9</accession>
<name>T0ZRK9_9ZZZZ</name>
<dbReference type="SMART" id="SM00490">
    <property type="entry name" value="HELICc"/>
    <property type="match status" value="1"/>
</dbReference>
<dbReference type="PROSITE" id="PS51194">
    <property type="entry name" value="HELICASE_CTER"/>
    <property type="match status" value="1"/>
</dbReference>
<dbReference type="EMBL" id="AUZX01014740">
    <property type="protein sequence ID" value="EQD31374.1"/>
    <property type="molecule type" value="Genomic_DNA"/>
</dbReference>
<dbReference type="SUPFAM" id="SSF52540">
    <property type="entry name" value="P-loop containing nucleoside triphosphate hydrolases"/>
    <property type="match status" value="1"/>
</dbReference>
<evidence type="ECO:0000256" key="2">
    <source>
        <dbReference type="ARBA" id="ARBA00022801"/>
    </source>
</evidence>
<dbReference type="AlphaFoldDB" id="T0ZRK9"/>
<protein>
    <submittedName>
        <fullName evidence="6">DNA repair helicase</fullName>
    </submittedName>
</protein>
<keyword evidence="3 6" id="KW-0347">Helicase</keyword>
<proteinExistence type="predicted"/>
<dbReference type="Gene3D" id="3.40.50.300">
    <property type="entry name" value="P-loop containing nucleotide triphosphate hydrolases"/>
    <property type="match status" value="1"/>
</dbReference>
<gene>
    <name evidence="6" type="ORF">B1A_19977</name>
</gene>
<evidence type="ECO:0000313" key="6">
    <source>
        <dbReference type="EMBL" id="EQD31374.1"/>
    </source>
</evidence>
<evidence type="ECO:0000256" key="4">
    <source>
        <dbReference type="ARBA" id="ARBA00022840"/>
    </source>
</evidence>
<dbReference type="GO" id="GO:0005524">
    <property type="term" value="F:ATP binding"/>
    <property type="evidence" value="ECO:0007669"/>
    <property type="project" value="UniProtKB-KW"/>
</dbReference>
<keyword evidence="2" id="KW-0378">Hydrolase</keyword>
<keyword evidence="1" id="KW-0547">Nucleotide-binding</keyword>
<evidence type="ECO:0000259" key="5">
    <source>
        <dbReference type="PROSITE" id="PS51194"/>
    </source>
</evidence>
<dbReference type="InterPro" id="IPR027417">
    <property type="entry name" value="P-loop_NTPase"/>
</dbReference>
<keyword evidence="4" id="KW-0067">ATP-binding</keyword>
<evidence type="ECO:0000256" key="1">
    <source>
        <dbReference type="ARBA" id="ARBA00022741"/>
    </source>
</evidence>
<sequence length="153" mass="17547">MKGPWDFEKFILSSWNPEGREALIAWRTAREIAFNARVKVDTVRYVLSKHRGEKTIIFSEDTASAYLISREFLIPCITYLTPGKERKRYFDMFRNGEITALTTSRVLDEGIDVPDASVGIVLSGSGSTRQFRQRLGRLLRPSEGKHAIFYEII</sequence>
<feature type="domain" description="Helicase C-terminal" evidence="5">
    <location>
        <begin position="39"/>
        <end position="153"/>
    </location>
</feature>
<organism evidence="6">
    <name type="scientific">mine drainage metagenome</name>
    <dbReference type="NCBI Taxonomy" id="410659"/>
    <lineage>
        <taxon>unclassified sequences</taxon>
        <taxon>metagenomes</taxon>
        <taxon>ecological metagenomes</taxon>
    </lineage>
</organism>
<dbReference type="PANTHER" id="PTHR11274:SF0">
    <property type="entry name" value="GENERAL TRANSCRIPTION AND DNA REPAIR FACTOR IIH HELICASE SUBUNIT XPB"/>
    <property type="match status" value="1"/>
</dbReference>
<evidence type="ECO:0000256" key="3">
    <source>
        <dbReference type="ARBA" id="ARBA00022806"/>
    </source>
</evidence>
<dbReference type="Pfam" id="PF00271">
    <property type="entry name" value="Helicase_C"/>
    <property type="match status" value="1"/>
</dbReference>